<keyword evidence="3" id="KW-1185">Reference proteome</keyword>
<reference evidence="1 3" key="1">
    <citation type="journal article" date="2021" name="G3 (Bethesda)">
        <title>Genomic diversity, chromosomal rearrangements, and interspecies hybridization in the ogataea polymorpha species complex.</title>
        <authorList>
            <person name="Hanson S.J."/>
            <person name="Cinneide E.O."/>
            <person name="Salzberg L.I."/>
            <person name="Wolfe K.H."/>
            <person name="McGowan J."/>
            <person name="Fitzpatrick D.A."/>
            <person name="Matlin K."/>
        </authorList>
    </citation>
    <scope>NUCLEOTIDE SEQUENCE</scope>
    <source>
        <strain evidence="2">81-436-3</strain>
        <strain evidence="1">83-405-1</strain>
    </source>
</reference>
<evidence type="ECO:0000313" key="3">
    <source>
        <dbReference type="Proteomes" id="UP000697297"/>
    </source>
</evidence>
<evidence type="ECO:0000313" key="2">
    <source>
        <dbReference type="EMBL" id="KAG7762121.1"/>
    </source>
</evidence>
<dbReference type="EMBL" id="JAHLUH010000017">
    <property type="protein sequence ID" value="KAG7724305.1"/>
    <property type="molecule type" value="Genomic_DNA"/>
</dbReference>
<gene>
    <name evidence="1" type="ORF">KL933_004809</name>
    <name evidence="2" type="ORF">KL946_004768</name>
</gene>
<accession>A0AAN6D2A5</accession>
<dbReference type="AlphaFoldDB" id="A0AAN6D2A5"/>
<name>A0AAN6D2A5_9ASCO</name>
<dbReference type="Proteomes" id="UP000697297">
    <property type="component" value="Unassembled WGS sequence"/>
</dbReference>
<dbReference type="EMBL" id="JAHLUN010000016">
    <property type="protein sequence ID" value="KAG7762121.1"/>
    <property type="molecule type" value="Genomic_DNA"/>
</dbReference>
<organism evidence="1 4">
    <name type="scientific">Ogataea haglerorum</name>
    <dbReference type="NCBI Taxonomy" id="1937702"/>
    <lineage>
        <taxon>Eukaryota</taxon>
        <taxon>Fungi</taxon>
        <taxon>Dikarya</taxon>
        <taxon>Ascomycota</taxon>
        <taxon>Saccharomycotina</taxon>
        <taxon>Pichiomycetes</taxon>
        <taxon>Pichiales</taxon>
        <taxon>Pichiaceae</taxon>
        <taxon>Ogataea</taxon>
    </lineage>
</organism>
<sequence length="122" mass="13224">MCSRARTAEVQHVVPFPVFPAAVAISQRALAARLTAQWLRGEVRSNGAPGVAVDLPVIEFAEPLSATSLKSITETIVQLVKNLGWKKSSEHVFNYGSPVGIRVAIEELPVSVSLFHRNAYNS</sequence>
<protein>
    <submittedName>
        <fullName evidence="1">Uncharacterized protein</fullName>
    </submittedName>
</protein>
<evidence type="ECO:0000313" key="4">
    <source>
        <dbReference type="Proteomes" id="UP000738402"/>
    </source>
</evidence>
<evidence type="ECO:0000313" key="1">
    <source>
        <dbReference type="EMBL" id="KAG7724305.1"/>
    </source>
</evidence>
<comment type="caution">
    <text evidence="1">The sequence shown here is derived from an EMBL/GenBank/DDBJ whole genome shotgun (WGS) entry which is preliminary data.</text>
</comment>
<proteinExistence type="predicted"/>
<dbReference type="Proteomes" id="UP000738402">
    <property type="component" value="Unassembled WGS sequence"/>
</dbReference>